<protein>
    <submittedName>
        <fullName evidence="2">Uncharacterized protein</fullName>
    </submittedName>
</protein>
<reference evidence="2" key="1">
    <citation type="submission" date="2021-07" db="EMBL/GenBank/DDBJ databases">
        <authorList>
            <person name="Branca A.L. A."/>
        </authorList>
    </citation>
    <scope>NUCLEOTIDE SEQUENCE</scope>
</reference>
<feature type="region of interest" description="Disordered" evidence="1">
    <location>
        <begin position="1361"/>
        <end position="1407"/>
    </location>
</feature>
<gene>
    <name evidence="2" type="ORF">PNAL_LOCUS6311</name>
</gene>
<accession>A0A9W4MUZ1</accession>
<feature type="compositionally biased region" description="Polar residues" evidence="1">
    <location>
        <begin position="1368"/>
        <end position="1388"/>
    </location>
</feature>
<dbReference type="EMBL" id="CAJVNV010000332">
    <property type="protein sequence ID" value="CAG8159033.1"/>
    <property type="molecule type" value="Genomic_DNA"/>
</dbReference>
<feature type="compositionally biased region" description="Polar residues" evidence="1">
    <location>
        <begin position="479"/>
        <end position="544"/>
    </location>
</feature>
<feature type="compositionally biased region" description="Polar residues" evidence="1">
    <location>
        <begin position="986"/>
        <end position="996"/>
    </location>
</feature>
<evidence type="ECO:0000256" key="1">
    <source>
        <dbReference type="SAM" id="MobiDB-lite"/>
    </source>
</evidence>
<feature type="compositionally biased region" description="Polar residues" evidence="1">
    <location>
        <begin position="708"/>
        <end position="717"/>
    </location>
</feature>
<dbReference type="Proteomes" id="UP001153461">
    <property type="component" value="Unassembled WGS sequence"/>
</dbReference>
<feature type="region of interest" description="Disordered" evidence="1">
    <location>
        <begin position="708"/>
        <end position="781"/>
    </location>
</feature>
<name>A0A9W4MUZ1_PENNA</name>
<feature type="region of interest" description="Disordered" evidence="1">
    <location>
        <begin position="828"/>
        <end position="862"/>
    </location>
</feature>
<dbReference type="OrthoDB" id="66881at2759"/>
<feature type="region of interest" description="Disordered" evidence="1">
    <location>
        <begin position="310"/>
        <end position="336"/>
    </location>
</feature>
<evidence type="ECO:0000313" key="3">
    <source>
        <dbReference type="Proteomes" id="UP001153461"/>
    </source>
</evidence>
<feature type="region of interest" description="Disordered" evidence="1">
    <location>
        <begin position="605"/>
        <end position="634"/>
    </location>
</feature>
<organism evidence="2 3">
    <name type="scientific">Penicillium nalgiovense</name>
    <dbReference type="NCBI Taxonomy" id="60175"/>
    <lineage>
        <taxon>Eukaryota</taxon>
        <taxon>Fungi</taxon>
        <taxon>Dikarya</taxon>
        <taxon>Ascomycota</taxon>
        <taxon>Pezizomycotina</taxon>
        <taxon>Eurotiomycetes</taxon>
        <taxon>Eurotiomycetidae</taxon>
        <taxon>Eurotiales</taxon>
        <taxon>Aspergillaceae</taxon>
        <taxon>Penicillium</taxon>
    </lineage>
</organism>
<sequence>MTNNRTLYLTSMWSLEDQGIPEIGAKLKALNPSASIKVQYLRDKHVGLYTIYNGGFADPIQILIVAGQFDEEFDVQITSLLASYIEEHRDDDLLEMPRVRQLPVSTYFDPNPLPGYGSAQPKVETLVEDIMPTQPSDDGTIVKFWYPSQAGLGPISNASSPLLLRISKRTQTQIKVQGARGLRISAQHMDHIDEAMDILDSLEECLDLIENPNRGVSIFTPKREDATFRIMAYSQISTTAVRRILIDRNASLRLPKIMTLVVCEFDEFANEFRPLRKLRQPLQVPLNDARITRDWEDYRFPEIGRKADPLLGEIDQHLPPKSETSHEKSDSRHPYLSTVKAKDVDKWISRGVNKRPLATESHTKGSLEDQPTSPKLVAPKPEPSVSVPLDRRQAGPFKPKPAGVKGRVVMLPDGTVATSSQSRQEKPIDTPRGPSTSMFGRLSYVERNRKQQVTGSSVSLPQQKRPVSLLCSPTGCTAPNAASQTSGTISEATGPVPSTYSTSTQEQRSIATPSLEALSTSPSATPKQPGDTPNATTLPMSPNQAAKLFTRRRPIRSSSPRGDRPRPLGVVETTNSQVITRPPARSVDSVMGEIKLMLETAKTTRETGIDELSSKPNITDQQPSTTSTRPDRTTEEIEDLIDLDCEVTSLNSGLKHIPAFDPLATASSSGVPEQSTDAQHGQFQHGEAPTFTETGDIFDMPNINETTTRPQLTQNVSPCPEPTQDPMMPRATTPASVTSEPFQPGLVTSVPLPDSEVASSSHESDISEDKQKHEQARECRSTADEVAMEYLLRQIKDNPVPEIPGIEEIALPLDASILNPAPLALSSISHDSAPRDSAPRGIAPRDNTQQRQHPGQGTERVPFLHPDLIDISPHMLSPHLRRDSLKQSESENGEQDAEAKVAENLAVSEETQTREFHETMFHQRPPDKAFQWVDEVTKAVRKAKIEVHTANASQRKENVGTDAENKEKVQAPISNFWQRRIGSKPTEAQPQRSTALPTKATVKSSREKHMHESTETLFRFLEPILDSVRSFPGMLSLEIQFGLMFMPSLPASTKEREMSYKQVHQLFFSEHNLTPPPMSFFERLTSSPADIDFLIDLEVNQTRLFDQKYSHRGVKYELWCRVGPNKTIVVSVNEYGDAMIRYPEISLGTVHLSFPSQVWDAAARVRGFIEYNTGADPDLEEAARIMAKSIQIEPNNRHLRMLIRLPPASKIRVDKVFMERWSRHSYLSQKSKDLFLQISETQELLATPSVLDQGIMVLQNAPLEKLVKDGKQWWQASIVSSKVDDIMKSNSFLQPGDRNESWCATDLLGADVANVVPSTANQELSTLGAEVGNSGIGAMFQLAKTVVQKIDAVGYYNRGPASLDKRTNTSNDRSQGSTGTVKESSTYLGKQMVPWVPQTGTKEKHKW</sequence>
<proteinExistence type="predicted"/>
<feature type="region of interest" description="Disordered" evidence="1">
    <location>
        <begin position="479"/>
        <end position="576"/>
    </location>
</feature>
<evidence type="ECO:0000313" key="2">
    <source>
        <dbReference type="EMBL" id="CAG8159033.1"/>
    </source>
</evidence>
<feature type="region of interest" description="Disordered" evidence="1">
    <location>
        <begin position="982"/>
        <end position="1009"/>
    </location>
</feature>
<feature type="compositionally biased region" description="Polar residues" evidence="1">
    <location>
        <begin position="846"/>
        <end position="855"/>
    </location>
</feature>
<feature type="compositionally biased region" description="Basic and acidic residues" evidence="1">
    <location>
        <begin position="762"/>
        <end position="781"/>
    </location>
</feature>
<comment type="caution">
    <text evidence="2">The sequence shown here is derived from an EMBL/GenBank/DDBJ whole genome shotgun (WGS) entry which is preliminary data.</text>
</comment>
<feature type="compositionally biased region" description="Basic and acidic residues" evidence="1">
    <location>
        <begin position="310"/>
        <end position="333"/>
    </location>
</feature>
<feature type="region of interest" description="Disordered" evidence="1">
    <location>
        <begin position="355"/>
        <end position="437"/>
    </location>
</feature>